<reference evidence="10" key="1">
    <citation type="submission" date="2025-08" db="UniProtKB">
        <authorList>
            <consortium name="RefSeq"/>
        </authorList>
    </citation>
    <scope>IDENTIFICATION</scope>
    <source>
        <tissue evidence="10">Young leaves</tissue>
    </source>
</reference>
<keyword evidence="4" id="KW-0862">Zinc</keyword>
<protein>
    <submittedName>
        <fullName evidence="10">Zinc finger protein 3-like</fullName>
    </submittedName>
</protein>
<comment type="subcellular location">
    <subcellularLocation>
        <location evidence="1">Nucleus</location>
    </subcellularLocation>
</comment>
<evidence type="ECO:0000256" key="4">
    <source>
        <dbReference type="ARBA" id="ARBA00022833"/>
    </source>
</evidence>
<dbReference type="PANTHER" id="PTHR47287:SF15">
    <property type="entry name" value="ZINC FINGER PROTEIN 3-LIKE"/>
    <property type="match status" value="1"/>
</dbReference>
<dbReference type="InterPro" id="IPR036236">
    <property type="entry name" value="Znf_C2H2_sf"/>
</dbReference>
<evidence type="ECO:0000313" key="10">
    <source>
        <dbReference type="RefSeq" id="XP_008775541.3"/>
    </source>
</evidence>
<evidence type="ECO:0000256" key="7">
    <source>
        <dbReference type="SAM" id="MobiDB-lite"/>
    </source>
</evidence>
<evidence type="ECO:0000259" key="8">
    <source>
        <dbReference type="PROSITE" id="PS50157"/>
    </source>
</evidence>
<dbReference type="OrthoDB" id="1933825at2759"/>
<dbReference type="GeneID" id="103695882"/>
<dbReference type="Proteomes" id="UP000228380">
    <property type="component" value="Unplaced"/>
</dbReference>
<dbReference type="InterPro" id="IPR044246">
    <property type="entry name" value="ZFP3-like"/>
</dbReference>
<dbReference type="Gene3D" id="3.30.160.60">
    <property type="entry name" value="Classic Zinc Finger"/>
    <property type="match status" value="1"/>
</dbReference>
<dbReference type="GO" id="GO:0009788">
    <property type="term" value="P:negative regulation of abscisic acid-activated signaling pathway"/>
    <property type="evidence" value="ECO:0007669"/>
    <property type="project" value="InterPro"/>
</dbReference>
<evidence type="ECO:0000256" key="3">
    <source>
        <dbReference type="ARBA" id="ARBA00022771"/>
    </source>
</evidence>
<name>A0A8B7BFI5_PHODC</name>
<dbReference type="InterPro" id="IPR013087">
    <property type="entry name" value="Znf_C2H2_type"/>
</dbReference>
<evidence type="ECO:0000256" key="6">
    <source>
        <dbReference type="PROSITE-ProRule" id="PRU00042"/>
    </source>
</evidence>
<evidence type="ECO:0000256" key="5">
    <source>
        <dbReference type="ARBA" id="ARBA00023242"/>
    </source>
</evidence>
<organism evidence="9 10">
    <name type="scientific">Phoenix dactylifera</name>
    <name type="common">Date palm</name>
    <dbReference type="NCBI Taxonomy" id="42345"/>
    <lineage>
        <taxon>Eukaryota</taxon>
        <taxon>Viridiplantae</taxon>
        <taxon>Streptophyta</taxon>
        <taxon>Embryophyta</taxon>
        <taxon>Tracheophyta</taxon>
        <taxon>Spermatophyta</taxon>
        <taxon>Magnoliopsida</taxon>
        <taxon>Liliopsida</taxon>
        <taxon>Arecaceae</taxon>
        <taxon>Coryphoideae</taxon>
        <taxon>Phoeniceae</taxon>
        <taxon>Phoenix</taxon>
    </lineage>
</organism>
<evidence type="ECO:0000313" key="9">
    <source>
        <dbReference type="Proteomes" id="UP000228380"/>
    </source>
</evidence>
<sequence>MPSPPLLINRGGISKGQTHLSPMQASLMSNHSNMEEEKGREEKEEEGDGERQEIMLVDLESDDKDDGEGSTPVPPVLELNLLESFGSSVEAEQPAAVLKSTSEPKVFSCNYCQRKFYSSQALGGHQNAHKRERTLAKRVAGNLQGGFVGDHAGRGGGGGGGGGGPHYRFPPSMASLPLHGSYPGSPLGIQMHSMVHKPYIGTTTTMTTTTSMAAAGLLYGRQGAWSRPPSIVSRQPAIGRLLTEDFYGAARAPAARFDESAGPAVGGFRWTGGAGGAAGVNHLNVRQDELPQLDLSLKL</sequence>
<feature type="domain" description="C2H2-type" evidence="8">
    <location>
        <begin position="107"/>
        <end position="134"/>
    </location>
</feature>
<dbReference type="PROSITE" id="PS00028">
    <property type="entry name" value="ZINC_FINGER_C2H2_1"/>
    <property type="match status" value="1"/>
</dbReference>
<dbReference type="RefSeq" id="XP_008775541.3">
    <property type="nucleotide sequence ID" value="XM_008777319.4"/>
</dbReference>
<dbReference type="GO" id="GO:0005634">
    <property type="term" value="C:nucleus"/>
    <property type="evidence" value="ECO:0007669"/>
    <property type="project" value="UniProtKB-SubCell"/>
</dbReference>
<dbReference type="PANTHER" id="PTHR47287">
    <property type="entry name" value="C2H2 AND C2HC ZINC FINGERS SUPERFAMILY PROTEIN"/>
    <property type="match status" value="1"/>
</dbReference>
<dbReference type="AlphaFoldDB" id="A0A8B7BFI5"/>
<feature type="compositionally biased region" description="Basic and acidic residues" evidence="7">
    <location>
        <begin position="33"/>
        <end position="42"/>
    </location>
</feature>
<keyword evidence="9" id="KW-1185">Reference proteome</keyword>
<accession>A0A8B7BFI5</accession>
<keyword evidence="5" id="KW-0539">Nucleus</keyword>
<feature type="region of interest" description="Disordered" evidence="7">
    <location>
        <begin position="26"/>
        <end position="53"/>
    </location>
</feature>
<evidence type="ECO:0000256" key="1">
    <source>
        <dbReference type="ARBA" id="ARBA00004123"/>
    </source>
</evidence>
<gene>
    <name evidence="10" type="primary">LOC103695882</name>
</gene>
<proteinExistence type="predicted"/>
<keyword evidence="3 6" id="KW-0863">Zinc-finger</keyword>
<dbReference type="KEGG" id="pda:103695882"/>
<keyword evidence="2" id="KW-0479">Metal-binding</keyword>
<dbReference type="SUPFAM" id="SSF57667">
    <property type="entry name" value="beta-beta-alpha zinc fingers"/>
    <property type="match status" value="1"/>
</dbReference>
<evidence type="ECO:0000256" key="2">
    <source>
        <dbReference type="ARBA" id="ARBA00022723"/>
    </source>
</evidence>
<dbReference type="GO" id="GO:0008270">
    <property type="term" value="F:zinc ion binding"/>
    <property type="evidence" value="ECO:0007669"/>
    <property type="project" value="UniProtKB-KW"/>
</dbReference>
<dbReference type="PROSITE" id="PS50157">
    <property type="entry name" value="ZINC_FINGER_C2H2_2"/>
    <property type="match status" value="1"/>
</dbReference>